<protein>
    <submittedName>
        <fullName evidence="2">Uncharacterized protein</fullName>
    </submittedName>
</protein>
<reference evidence="2 3" key="1">
    <citation type="submission" date="2020-06" db="EMBL/GenBank/DDBJ databases">
        <title>Transcriptomic and genomic resources for Thalictrum thalictroides and T. hernandezii: Facilitating candidate gene discovery in an emerging model plant lineage.</title>
        <authorList>
            <person name="Arias T."/>
            <person name="Riano-Pachon D.M."/>
            <person name="Di Stilio V.S."/>
        </authorList>
    </citation>
    <scope>NUCLEOTIDE SEQUENCE [LARGE SCALE GENOMIC DNA]</scope>
    <source>
        <strain evidence="3">cv. WT478/WT964</strain>
        <tissue evidence="2">Leaves</tissue>
    </source>
</reference>
<organism evidence="2 3">
    <name type="scientific">Thalictrum thalictroides</name>
    <name type="common">Rue-anemone</name>
    <name type="synonym">Anemone thalictroides</name>
    <dbReference type="NCBI Taxonomy" id="46969"/>
    <lineage>
        <taxon>Eukaryota</taxon>
        <taxon>Viridiplantae</taxon>
        <taxon>Streptophyta</taxon>
        <taxon>Embryophyta</taxon>
        <taxon>Tracheophyta</taxon>
        <taxon>Spermatophyta</taxon>
        <taxon>Magnoliopsida</taxon>
        <taxon>Ranunculales</taxon>
        <taxon>Ranunculaceae</taxon>
        <taxon>Thalictroideae</taxon>
        <taxon>Thalictrum</taxon>
    </lineage>
</organism>
<sequence length="104" mass="11752">MRNCPERVGEHWVQKTTTTPQVEKENIDSATSKQASPKQNRSQSEVEKGDEASSSNRYEVLREEVERVQTMNEAKESTEEIISSLGKDIVVVEEVEEVVPCSIE</sequence>
<dbReference type="EMBL" id="JABWDY010029903">
    <property type="protein sequence ID" value="KAF5186038.1"/>
    <property type="molecule type" value="Genomic_DNA"/>
</dbReference>
<proteinExistence type="predicted"/>
<dbReference type="Proteomes" id="UP000554482">
    <property type="component" value="Unassembled WGS sequence"/>
</dbReference>
<name>A0A7J6VN33_THATH</name>
<feature type="region of interest" description="Disordered" evidence="1">
    <location>
        <begin position="1"/>
        <end position="59"/>
    </location>
</feature>
<evidence type="ECO:0000313" key="2">
    <source>
        <dbReference type="EMBL" id="KAF5186038.1"/>
    </source>
</evidence>
<keyword evidence="3" id="KW-1185">Reference proteome</keyword>
<dbReference type="AlphaFoldDB" id="A0A7J6VN33"/>
<comment type="caution">
    <text evidence="2">The sequence shown here is derived from an EMBL/GenBank/DDBJ whole genome shotgun (WGS) entry which is preliminary data.</text>
</comment>
<evidence type="ECO:0000313" key="3">
    <source>
        <dbReference type="Proteomes" id="UP000554482"/>
    </source>
</evidence>
<evidence type="ECO:0000256" key="1">
    <source>
        <dbReference type="SAM" id="MobiDB-lite"/>
    </source>
</evidence>
<accession>A0A7J6VN33</accession>
<gene>
    <name evidence="2" type="ORF">FRX31_024374</name>
</gene>
<feature type="compositionally biased region" description="Polar residues" evidence="1">
    <location>
        <begin position="28"/>
        <end position="43"/>
    </location>
</feature>
<feature type="compositionally biased region" description="Basic and acidic residues" evidence="1">
    <location>
        <begin position="1"/>
        <end position="13"/>
    </location>
</feature>